<evidence type="ECO:0000313" key="2">
    <source>
        <dbReference type="WBParaSite" id="PSAMB.scaffold6721size8910.g29021.t1"/>
    </source>
</evidence>
<dbReference type="AlphaFoldDB" id="A0A914X6I5"/>
<accession>A0A914X6I5</accession>
<dbReference type="InterPro" id="IPR005049">
    <property type="entry name" value="STL-like"/>
</dbReference>
<name>A0A914X6I5_9BILA</name>
<dbReference type="WBParaSite" id="PSAMB.scaffold6721size8910.g29021.t1">
    <property type="protein sequence ID" value="PSAMB.scaffold6721size8910.g29021.t1"/>
    <property type="gene ID" value="PSAMB.scaffold6721size8910.g29021"/>
</dbReference>
<organism evidence="1 2">
    <name type="scientific">Plectus sambesii</name>
    <dbReference type="NCBI Taxonomy" id="2011161"/>
    <lineage>
        <taxon>Eukaryota</taxon>
        <taxon>Metazoa</taxon>
        <taxon>Ecdysozoa</taxon>
        <taxon>Nematoda</taxon>
        <taxon>Chromadorea</taxon>
        <taxon>Plectida</taxon>
        <taxon>Plectina</taxon>
        <taxon>Plectoidea</taxon>
        <taxon>Plectidae</taxon>
        <taxon>Plectus</taxon>
    </lineage>
</organism>
<evidence type="ECO:0000313" key="1">
    <source>
        <dbReference type="Proteomes" id="UP000887566"/>
    </source>
</evidence>
<dbReference type="Proteomes" id="UP000887566">
    <property type="component" value="Unplaced"/>
</dbReference>
<dbReference type="PANTHER" id="PTHR31362">
    <property type="entry name" value="GLYCOSYLTRANSFERASE STELLO1-RELATED"/>
    <property type="match status" value="1"/>
</dbReference>
<sequence>MFGYLYAIQNGAEWIYDTDDDNQPIGEGLAQFDAEITTKGLTYGLSEKVPNKNATMRRLFNPYAFWGQKTVWPRGFPLENIQEQNDPSAFFLCERIKTPAIQQGLVTKDPDVDAIYRLLQADKFTGLNTFEEHCVDYSQHYCISSFT</sequence>
<proteinExistence type="predicted"/>
<protein>
    <submittedName>
        <fullName evidence="2">Uncharacterized protein</fullName>
    </submittedName>
</protein>
<dbReference type="PANTHER" id="PTHR31362:SF0">
    <property type="entry name" value="EXOSTOSIN DOMAIN-CONTAINING PROTEIN-RELATED"/>
    <property type="match status" value="1"/>
</dbReference>
<reference evidence="2" key="1">
    <citation type="submission" date="2022-11" db="UniProtKB">
        <authorList>
            <consortium name="WormBaseParasite"/>
        </authorList>
    </citation>
    <scope>IDENTIFICATION</scope>
</reference>
<keyword evidence="1" id="KW-1185">Reference proteome</keyword>